<dbReference type="SUPFAM" id="SSF48403">
    <property type="entry name" value="Ankyrin repeat"/>
    <property type="match status" value="1"/>
</dbReference>
<evidence type="ECO:0000256" key="1">
    <source>
        <dbReference type="SAM" id="MobiDB-lite"/>
    </source>
</evidence>
<feature type="region of interest" description="Disordered" evidence="1">
    <location>
        <begin position="48"/>
        <end position="79"/>
    </location>
</feature>
<dbReference type="InParanoid" id="A0A7N2MC92"/>
<dbReference type="EMBL" id="LRBV02000008">
    <property type="status" value="NOT_ANNOTATED_CDS"/>
    <property type="molecule type" value="Genomic_DNA"/>
</dbReference>
<dbReference type="AlphaFoldDB" id="A0A7N2MC92"/>
<dbReference type="EnsemblPlants" id="QL08p038433:mrna">
    <property type="protein sequence ID" value="QL08p038433:mrna:CDS:1"/>
    <property type="gene ID" value="QL08p038433"/>
</dbReference>
<name>A0A7N2MC92_QUELO</name>
<protein>
    <recommendedName>
        <fullName evidence="4">Ankyrin repeat-containing protein</fullName>
    </recommendedName>
</protein>
<evidence type="ECO:0008006" key="4">
    <source>
        <dbReference type="Google" id="ProtNLM"/>
    </source>
</evidence>
<dbReference type="Gene3D" id="1.25.40.20">
    <property type="entry name" value="Ankyrin repeat-containing domain"/>
    <property type="match status" value="1"/>
</dbReference>
<reference evidence="2 3" key="1">
    <citation type="journal article" date="2016" name="G3 (Bethesda)">
        <title>First Draft Assembly and Annotation of the Genome of a California Endemic Oak Quercus lobata Nee (Fagaceae).</title>
        <authorList>
            <person name="Sork V.L."/>
            <person name="Fitz-Gibbon S.T."/>
            <person name="Puiu D."/>
            <person name="Crepeau M."/>
            <person name="Gugger P.F."/>
            <person name="Sherman R."/>
            <person name="Stevens K."/>
            <person name="Langley C.H."/>
            <person name="Pellegrini M."/>
            <person name="Salzberg S.L."/>
        </authorList>
    </citation>
    <scope>NUCLEOTIDE SEQUENCE [LARGE SCALE GENOMIC DNA]</scope>
    <source>
        <strain evidence="2 3">cv. SW786</strain>
    </source>
</reference>
<evidence type="ECO:0000313" key="3">
    <source>
        <dbReference type="Proteomes" id="UP000594261"/>
    </source>
</evidence>
<dbReference type="Gramene" id="QL08p038433:mrna">
    <property type="protein sequence ID" value="QL08p038433:mrna:CDS:1"/>
    <property type="gene ID" value="QL08p038433"/>
</dbReference>
<sequence>MSSSDEEFGVSHIQTSFVSEDVKIDVARQNRRNIREERILRMKQLRATFNPNSPLPDHTNDPNINQATSSLQSTSEEQNSTDRFMDLDLYRAATKGNVDGFIDALERISKDKELPLHAIFKQVSPSGNTLLHIVAASVVNNRKMVRLIADHAPWLVSQKNSKGDMPLHILARAGSTVLRI</sequence>
<evidence type="ECO:0000313" key="2">
    <source>
        <dbReference type="EnsemblPlants" id="QL08p038433:mrna:CDS:1"/>
    </source>
</evidence>
<keyword evidence="3" id="KW-1185">Reference proteome</keyword>
<feature type="compositionally biased region" description="Polar residues" evidence="1">
    <location>
        <begin position="61"/>
        <end position="79"/>
    </location>
</feature>
<organism evidence="2 3">
    <name type="scientific">Quercus lobata</name>
    <name type="common">Valley oak</name>
    <dbReference type="NCBI Taxonomy" id="97700"/>
    <lineage>
        <taxon>Eukaryota</taxon>
        <taxon>Viridiplantae</taxon>
        <taxon>Streptophyta</taxon>
        <taxon>Embryophyta</taxon>
        <taxon>Tracheophyta</taxon>
        <taxon>Spermatophyta</taxon>
        <taxon>Magnoliopsida</taxon>
        <taxon>eudicotyledons</taxon>
        <taxon>Gunneridae</taxon>
        <taxon>Pentapetalae</taxon>
        <taxon>rosids</taxon>
        <taxon>fabids</taxon>
        <taxon>Fagales</taxon>
        <taxon>Fagaceae</taxon>
        <taxon>Quercus</taxon>
    </lineage>
</organism>
<accession>A0A7N2MC92</accession>
<reference evidence="2" key="2">
    <citation type="submission" date="2021-01" db="UniProtKB">
        <authorList>
            <consortium name="EnsemblPlants"/>
        </authorList>
    </citation>
    <scope>IDENTIFICATION</scope>
</reference>
<dbReference type="Proteomes" id="UP000594261">
    <property type="component" value="Chromosome 8"/>
</dbReference>
<proteinExistence type="predicted"/>
<dbReference type="InterPro" id="IPR036770">
    <property type="entry name" value="Ankyrin_rpt-contain_sf"/>
</dbReference>